<evidence type="ECO:0000313" key="1">
    <source>
        <dbReference type="EMBL" id="GGY28843.1"/>
    </source>
</evidence>
<gene>
    <name evidence="1" type="ORF">GCM10011289_35020</name>
</gene>
<dbReference type="AlphaFoldDB" id="A0A918P7M4"/>
<evidence type="ECO:0000313" key="2">
    <source>
        <dbReference type="Proteomes" id="UP000645257"/>
    </source>
</evidence>
<keyword evidence="2" id="KW-1185">Reference proteome</keyword>
<name>A0A918P7M4_9NEIS</name>
<proteinExistence type="predicted"/>
<organism evidence="1 2">
    <name type="scientific">Paludibacterium paludis</name>
    <dbReference type="NCBI Taxonomy" id="1225769"/>
    <lineage>
        <taxon>Bacteria</taxon>
        <taxon>Pseudomonadati</taxon>
        <taxon>Pseudomonadota</taxon>
        <taxon>Betaproteobacteria</taxon>
        <taxon>Neisseriales</taxon>
        <taxon>Chromobacteriaceae</taxon>
        <taxon>Paludibacterium</taxon>
    </lineage>
</organism>
<accession>A0A918P7M4</accession>
<reference evidence="1" key="1">
    <citation type="journal article" date="2014" name="Int. J. Syst. Evol. Microbiol.">
        <title>Complete genome sequence of Corynebacterium casei LMG S-19264T (=DSM 44701T), isolated from a smear-ripened cheese.</title>
        <authorList>
            <consortium name="US DOE Joint Genome Institute (JGI-PGF)"/>
            <person name="Walter F."/>
            <person name="Albersmeier A."/>
            <person name="Kalinowski J."/>
            <person name="Ruckert C."/>
        </authorList>
    </citation>
    <scope>NUCLEOTIDE SEQUENCE</scope>
    <source>
        <strain evidence="1">KCTC 32182</strain>
    </source>
</reference>
<dbReference type="Proteomes" id="UP000645257">
    <property type="component" value="Unassembled WGS sequence"/>
</dbReference>
<dbReference type="RefSeq" id="WP_189536760.1">
    <property type="nucleotide sequence ID" value="NZ_BMYX01000027.1"/>
</dbReference>
<protein>
    <submittedName>
        <fullName evidence="1">Uncharacterized protein</fullName>
    </submittedName>
</protein>
<dbReference type="EMBL" id="BMYX01000027">
    <property type="protein sequence ID" value="GGY28843.1"/>
    <property type="molecule type" value="Genomic_DNA"/>
</dbReference>
<reference evidence="1" key="2">
    <citation type="submission" date="2020-09" db="EMBL/GenBank/DDBJ databases">
        <authorList>
            <person name="Sun Q."/>
            <person name="Kim S."/>
        </authorList>
    </citation>
    <scope>NUCLEOTIDE SEQUENCE</scope>
    <source>
        <strain evidence="1">KCTC 32182</strain>
    </source>
</reference>
<sequence length="171" mass="18174">MTTPTNHLRAALAVCALSPEDRQTLVALLDDTHRAKLARALDELSDGEPLPDAGGSFFRAPAERDMSPGEAAPMGRVILAQPRSLWPVLGAALGEPGRRQVLASLRGSADAARLAAVWMGNGDAPGDELKTVLLELLREEVAMLPPSPSGELDARAKAGHGTRRLFGWMRP</sequence>
<comment type="caution">
    <text evidence="1">The sequence shown here is derived from an EMBL/GenBank/DDBJ whole genome shotgun (WGS) entry which is preliminary data.</text>
</comment>